<dbReference type="RefSeq" id="WP_076550549.1">
    <property type="nucleotide sequence ID" value="NZ_FTOL01000001.1"/>
</dbReference>
<keyword evidence="2" id="KW-1185">Reference proteome</keyword>
<reference evidence="2" key="1">
    <citation type="submission" date="2017-01" db="EMBL/GenBank/DDBJ databases">
        <authorList>
            <person name="Varghese N."/>
            <person name="Submissions S."/>
        </authorList>
    </citation>
    <scope>NUCLEOTIDE SEQUENCE [LARGE SCALE GENOMIC DNA]</scope>
    <source>
        <strain evidence="2">DSM 18017</strain>
    </source>
</reference>
<gene>
    <name evidence="1" type="ORF">SAMN05421786_1011143</name>
</gene>
<dbReference type="STRING" id="373668.SAMN05421786_1011143"/>
<dbReference type="OrthoDB" id="894042at2"/>
<sequence length="128" mass="15180">MKKLISILLLSLYLVSTTEVYQLLKMPLLIEHYMEHKELNPEMSLTAFLKTHYDHPVKDSDYDKDQRLPFVSHVSLLSVAFTLNSTLDFHFTEKVYNPTKVKKTFYKSVLYNKEILNSIWEPPRFHQS</sequence>
<protein>
    <submittedName>
        <fullName evidence="1">Uncharacterized protein</fullName>
    </submittedName>
</protein>
<organism evidence="1 2">
    <name type="scientific">Chryseobacterium ureilyticum</name>
    <dbReference type="NCBI Taxonomy" id="373668"/>
    <lineage>
        <taxon>Bacteria</taxon>
        <taxon>Pseudomonadati</taxon>
        <taxon>Bacteroidota</taxon>
        <taxon>Flavobacteriia</taxon>
        <taxon>Flavobacteriales</taxon>
        <taxon>Weeksellaceae</taxon>
        <taxon>Chryseobacterium group</taxon>
        <taxon>Chryseobacterium</taxon>
    </lineage>
</organism>
<name>A0A1N7LAL3_9FLAO</name>
<evidence type="ECO:0000313" key="1">
    <source>
        <dbReference type="EMBL" id="SIS70837.1"/>
    </source>
</evidence>
<evidence type="ECO:0000313" key="2">
    <source>
        <dbReference type="Proteomes" id="UP000186744"/>
    </source>
</evidence>
<dbReference type="Proteomes" id="UP000186744">
    <property type="component" value="Unassembled WGS sequence"/>
</dbReference>
<proteinExistence type="predicted"/>
<dbReference type="AlphaFoldDB" id="A0A1N7LAL3"/>
<accession>A0A1N7LAL3</accession>
<dbReference type="EMBL" id="FTOL01000001">
    <property type="protein sequence ID" value="SIS70837.1"/>
    <property type="molecule type" value="Genomic_DNA"/>
</dbReference>